<accession>A0A382TCI3</accession>
<gene>
    <name evidence="1" type="ORF">METZ01_LOCUS372349</name>
</gene>
<feature type="non-terminal residue" evidence="1">
    <location>
        <position position="1"/>
    </location>
</feature>
<evidence type="ECO:0000313" key="1">
    <source>
        <dbReference type="EMBL" id="SVD19495.1"/>
    </source>
</evidence>
<name>A0A382TCI3_9ZZZZ</name>
<dbReference type="InterPro" id="IPR021308">
    <property type="entry name" value="GfcB"/>
</dbReference>
<organism evidence="1">
    <name type="scientific">marine metagenome</name>
    <dbReference type="NCBI Taxonomy" id="408172"/>
    <lineage>
        <taxon>unclassified sequences</taxon>
        <taxon>metagenomes</taxon>
        <taxon>ecological metagenomes</taxon>
    </lineage>
</organism>
<dbReference type="Gene3D" id="2.40.360.10">
    <property type="entry name" value="YmcC-like"/>
    <property type="match status" value="1"/>
</dbReference>
<dbReference type="PROSITE" id="PS51257">
    <property type="entry name" value="PROKAR_LIPOPROTEIN"/>
    <property type="match status" value="1"/>
</dbReference>
<feature type="non-terminal residue" evidence="1">
    <location>
        <position position="213"/>
    </location>
</feature>
<proteinExistence type="predicted"/>
<evidence type="ECO:0008006" key="2">
    <source>
        <dbReference type="Google" id="ProtNLM"/>
    </source>
</evidence>
<dbReference type="AlphaFoldDB" id="A0A382TCI3"/>
<sequence>MFLNRVLLLASCLSFIGCSSIPDNVAGSWRYSFETFKSALFGYEDFPITRELIDNIPYASIRLKIGKGPAGLLILEIKERKKNTWLSADQVTIVEREGKIIRTLGLTNNLTSIRPQSVNHVELVKNKDSPIYKSFISLDNPEVFELELKVKVLNKGLEEIEIVDKKYSLIHFIEEKENRYLRWKSKDHYWVDPEDGFVWKSIQNIAPNIPPIV</sequence>
<dbReference type="SUPFAM" id="SSF159270">
    <property type="entry name" value="YmcC-like"/>
    <property type="match status" value="1"/>
</dbReference>
<dbReference type="Pfam" id="PF11102">
    <property type="entry name" value="YjbF"/>
    <property type="match status" value="1"/>
</dbReference>
<protein>
    <recommendedName>
        <fullName evidence="2">Lipoprotein</fullName>
    </recommendedName>
</protein>
<dbReference type="EMBL" id="UINC01135386">
    <property type="protein sequence ID" value="SVD19495.1"/>
    <property type="molecule type" value="Genomic_DNA"/>
</dbReference>
<dbReference type="InterPro" id="IPR023373">
    <property type="entry name" value="YmcC_sf"/>
</dbReference>
<reference evidence="1" key="1">
    <citation type="submission" date="2018-05" db="EMBL/GenBank/DDBJ databases">
        <authorList>
            <person name="Lanie J.A."/>
            <person name="Ng W.-L."/>
            <person name="Kazmierczak K.M."/>
            <person name="Andrzejewski T.M."/>
            <person name="Davidsen T.M."/>
            <person name="Wayne K.J."/>
            <person name="Tettelin H."/>
            <person name="Glass J.I."/>
            <person name="Rusch D."/>
            <person name="Podicherti R."/>
            <person name="Tsui H.-C.T."/>
            <person name="Winkler M.E."/>
        </authorList>
    </citation>
    <scope>NUCLEOTIDE SEQUENCE</scope>
</reference>